<dbReference type="PANTHER" id="PTHR12283">
    <property type="entry name" value="GLUTAMINYL-PEPTIDE CYCLOTRANSFERASE"/>
    <property type="match status" value="1"/>
</dbReference>
<dbReference type="RefSeq" id="WP_106040949.1">
    <property type="nucleotide sequence ID" value="NZ_CALHZC010000023.1"/>
</dbReference>
<proteinExistence type="predicted"/>
<dbReference type="PROSITE" id="PS51257">
    <property type="entry name" value="PROKAR_LIPOPROTEIN"/>
    <property type="match status" value="1"/>
</dbReference>
<dbReference type="CDD" id="cd08656">
    <property type="entry name" value="M28_like"/>
    <property type="match status" value="1"/>
</dbReference>
<dbReference type="PANTHER" id="PTHR12283:SF6">
    <property type="entry name" value="GLUTAMINYL-PEPTIDE CYCLOTRANSFERASE-RELATED"/>
    <property type="match status" value="1"/>
</dbReference>
<evidence type="ECO:0000313" key="5">
    <source>
        <dbReference type="EMBL" id="AVM52642.1"/>
    </source>
</evidence>
<dbReference type="InterPro" id="IPR040234">
    <property type="entry name" value="QC/QCL"/>
</dbReference>
<evidence type="ECO:0000256" key="3">
    <source>
        <dbReference type="SAM" id="SignalP"/>
    </source>
</evidence>
<feature type="chain" id="PRO_5045238749" evidence="3">
    <location>
        <begin position="22"/>
        <end position="336"/>
    </location>
</feature>
<sequence length="336" mass="37724">MKKRHYTFIPLFLLPVIAAVACSSKRDKSADSPETSTAEHSVNVPSFNADSAYHYIQAQADFGARVPNTTAHKACGDFLAGKLESFGAKVYNQYADLVAYDNTILKARNIIGAYNPESKRRVLLCAHWDSRPYADEDSDSQNHKKPILGVNDGASGVGVLLEVARQLQQQAPAIGIDIIFFDAEDYGIPSFYKGRYKEHTWCLGSQYWGRIPHVEGYNARFGILLDMVGGKNATFYQERFSLRTANKQVKKVWDAAHRLGFGNFFPKERGTEVTDDHVYVYNLRQIPCVDIINYDPQNDKGFGDFWHTMDDNMSLIDKATLNAVGQTVLEVVYGEK</sequence>
<feature type="signal peptide" evidence="3">
    <location>
        <begin position="1"/>
        <end position="21"/>
    </location>
</feature>
<organism evidence="5 6">
    <name type="scientific">Bacteroides zoogleoformans</name>
    <dbReference type="NCBI Taxonomy" id="28119"/>
    <lineage>
        <taxon>Bacteria</taxon>
        <taxon>Pseudomonadati</taxon>
        <taxon>Bacteroidota</taxon>
        <taxon>Bacteroidia</taxon>
        <taxon>Bacteroidales</taxon>
        <taxon>Bacteroidaceae</taxon>
        <taxon>Bacteroides</taxon>
    </lineage>
</organism>
<accession>A0ABM6T762</accession>
<keyword evidence="3" id="KW-0732">Signal</keyword>
<dbReference type="EMBL" id="CP027231">
    <property type="protein sequence ID" value="AVM52642.1"/>
    <property type="molecule type" value="Genomic_DNA"/>
</dbReference>
<evidence type="ECO:0000259" key="4">
    <source>
        <dbReference type="Pfam" id="PF04389"/>
    </source>
</evidence>
<evidence type="ECO:0000256" key="1">
    <source>
        <dbReference type="ARBA" id="ARBA00022679"/>
    </source>
</evidence>
<evidence type="ECO:0000256" key="2">
    <source>
        <dbReference type="ARBA" id="ARBA00023315"/>
    </source>
</evidence>
<protein>
    <submittedName>
        <fullName evidence="5">Glutamine cyclotransferase</fullName>
    </submittedName>
</protein>
<dbReference type="Pfam" id="PF04389">
    <property type="entry name" value="Peptidase_M28"/>
    <property type="match status" value="1"/>
</dbReference>
<keyword evidence="2" id="KW-0012">Acyltransferase</keyword>
<dbReference type="Proteomes" id="UP000238304">
    <property type="component" value="Chromosome"/>
</dbReference>
<evidence type="ECO:0000313" key="6">
    <source>
        <dbReference type="Proteomes" id="UP000238304"/>
    </source>
</evidence>
<gene>
    <name evidence="5" type="ORF">C4H11_06585</name>
</gene>
<dbReference type="SUPFAM" id="SSF53187">
    <property type="entry name" value="Zn-dependent exopeptidases"/>
    <property type="match status" value="1"/>
</dbReference>
<dbReference type="InterPro" id="IPR007484">
    <property type="entry name" value="Peptidase_M28"/>
</dbReference>
<feature type="domain" description="Peptidase M28" evidence="4">
    <location>
        <begin position="109"/>
        <end position="332"/>
    </location>
</feature>
<name>A0ABM6T762_9BACE</name>
<reference evidence="5 6" key="1">
    <citation type="submission" date="2018-02" db="EMBL/GenBank/DDBJ databases">
        <authorList>
            <person name="Holder M.E."/>
            <person name="Ajami N.J."/>
            <person name="Petrosino J.F."/>
        </authorList>
    </citation>
    <scope>NUCLEOTIDE SEQUENCE [LARGE SCALE GENOMIC DNA]</scope>
    <source>
        <strain evidence="5 6">ATCC 33285</strain>
    </source>
</reference>
<keyword evidence="1" id="KW-0808">Transferase</keyword>
<keyword evidence="6" id="KW-1185">Reference proteome</keyword>
<dbReference type="Gene3D" id="3.40.630.10">
    <property type="entry name" value="Zn peptidases"/>
    <property type="match status" value="1"/>
</dbReference>